<dbReference type="InterPro" id="IPR011704">
    <property type="entry name" value="ATPase_dyneun-rel_AAA"/>
</dbReference>
<evidence type="ECO:0000313" key="3">
    <source>
        <dbReference type="WBParaSite" id="ALUE_0002209901-mRNA-1"/>
    </source>
</evidence>
<sequence length="162" mass="18730">LLLFADSTEALKYVKIGNVRASIRKPKSPHLVPVGFGVNEANSSVLSHLKWLLQKDSLKQDVFLIGVPGALRSHIVLQYLELCGREFEYLSITRDTTEADIKQRREIRNGTAFYTDLVSILQCDRHCFMDIFGHRDMILVFLTRDKCYFMTVNKRDKYKCIN</sequence>
<dbReference type="GO" id="GO:0016887">
    <property type="term" value="F:ATP hydrolysis activity"/>
    <property type="evidence" value="ECO:0007669"/>
    <property type="project" value="InterPro"/>
</dbReference>
<dbReference type="InterPro" id="IPR039891">
    <property type="entry name" value="VWA8"/>
</dbReference>
<protein>
    <submittedName>
        <fullName evidence="3">AAA_5 domain-containing protein</fullName>
    </submittedName>
</protein>
<dbReference type="GO" id="GO:0005737">
    <property type="term" value="C:cytoplasm"/>
    <property type="evidence" value="ECO:0007669"/>
    <property type="project" value="TreeGrafter"/>
</dbReference>
<dbReference type="PANTHER" id="PTHR21610">
    <property type="entry name" value="VON WILLEBRAND FACTOR A DOMAIN-CONTAINING PROTEIN 8"/>
    <property type="match status" value="1"/>
</dbReference>
<keyword evidence="2" id="KW-1185">Reference proteome</keyword>
<organism evidence="2 3">
    <name type="scientific">Ascaris lumbricoides</name>
    <name type="common">Giant roundworm</name>
    <dbReference type="NCBI Taxonomy" id="6252"/>
    <lineage>
        <taxon>Eukaryota</taxon>
        <taxon>Metazoa</taxon>
        <taxon>Ecdysozoa</taxon>
        <taxon>Nematoda</taxon>
        <taxon>Chromadorea</taxon>
        <taxon>Rhabditida</taxon>
        <taxon>Spirurina</taxon>
        <taxon>Ascaridomorpha</taxon>
        <taxon>Ascaridoidea</taxon>
        <taxon>Ascarididae</taxon>
        <taxon>Ascaris</taxon>
    </lineage>
</organism>
<name>A0A0M3ITM1_ASCLU</name>
<dbReference type="Proteomes" id="UP000036681">
    <property type="component" value="Unplaced"/>
</dbReference>
<dbReference type="WBParaSite" id="ALUE_0002209901-mRNA-1">
    <property type="protein sequence ID" value="ALUE_0002209901-mRNA-1"/>
    <property type="gene ID" value="ALUE_0002209901"/>
</dbReference>
<proteinExistence type="predicted"/>
<dbReference type="GO" id="GO:0005524">
    <property type="term" value="F:ATP binding"/>
    <property type="evidence" value="ECO:0007669"/>
    <property type="project" value="InterPro"/>
</dbReference>
<accession>A0A0M3ITM1</accession>
<dbReference type="PANTHER" id="PTHR21610:SF9">
    <property type="entry name" value="VON WILLEBRAND FACTOR A DOMAIN-CONTAINING PROTEIN 8"/>
    <property type="match status" value="1"/>
</dbReference>
<dbReference type="AlphaFoldDB" id="A0A0M3ITM1"/>
<feature type="domain" description="ATPase dynein-related AAA" evidence="1">
    <location>
        <begin position="61"/>
        <end position="118"/>
    </location>
</feature>
<evidence type="ECO:0000259" key="1">
    <source>
        <dbReference type="Pfam" id="PF07728"/>
    </source>
</evidence>
<evidence type="ECO:0000313" key="2">
    <source>
        <dbReference type="Proteomes" id="UP000036681"/>
    </source>
</evidence>
<dbReference type="Pfam" id="PF07728">
    <property type="entry name" value="AAA_5"/>
    <property type="match status" value="1"/>
</dbReference>
<reference evidence="3" key="1">
    <citation type="submission" date="2017-02" db="UniProtKB">
        <authorList>
            <consortium name="WormBaseParasite"/>
        </authorList>
    </citation>
    <scope>IDENTIFICATION</scope>
</reference>